<comment type="caution">
    <text evidence="3">The sequence shown here is derived from an EMBL/GenBank/DDBJ whole genome shotgun (WGS) entry which is preliminary data.</text>
</comment>
<keyword evidence="1" id="KW-0812">Transmembrane</keyword>
<evidence type="ECO:0000256" key="1">
    <source>
        <dbReference type="SAM" id="Phobius"/>
    </source>
</evidence>
<keyword evidence="2" id="KW-0732">Signal</keyword>
<dbReference type="Proteomes" id="UP000228930">
    <property type="component" value="Unassembled WGS sequence"/>
</dbReference>
<feature type="signal peptide" evidence="2">
    <location>
        <begin position="1"/>
        <end position="21"/>
    </location>
</feature>
<proteinExistence type="predicted"/>
<dbReference type="AlphaFoldDB" id="A0A2M6UK15"/>
<sequence length="378" mass="39257">MKWLRISTALTGIAACSFLLAQVAPHAREAGAILAARDDPAALSELKLDSLLRQNDRLIQDNIEAALAAGDADLADSFVALARDRNIALPDDLLARVGDAVKAEASTSHFAKRFATGLVTGNADDVASLSGTVAGDLFVIGDIRDVVREGKHLAMGEDTDRLVLGLAAAGLAVTAATYVSVGGAAPVRAGLTLVKDARKVGRLGEGLAVWAGRSAREVVDAPMLQNAVAKGSVFRPGETVGAIKAAFRAEKAGALVRLGKDVTRVAEKTGTRGAMDSLRIAEGPKDVARAARLAEAQGSKTRAIMKLLGRGALLLVGGMFDLAMALFGAALTLFGLLSSIKATTERLTQAWCDRKRARRLRRARIAAEAALADAAVPA</sequence>
<feature type="transmembrane region" description="Helical" evidence="1">
    <location>
        <begin position="312"/>
        <end position="337"/>
    </location>
</feature>
<keyword evidence="1" id="KW-1133">Transmembrane helix</keyword>
<organism evidence="3 4">
    <name type="scientific">Bradyrhizobium nitroreducens</name>
    <dbReference type="NCBI Taxonomy" id="709803"/>
    <lineage>
        <taxon>Bacteria</taxon>
        <taxon>Pseudomonadati</taxon>
        <taxon>Pseudomonadota</taxon>
        <taxon>Alphaproteobacteria</taxon>
        <taxon>Hyphomicrobiales</taxon>
        <taxon>Nitrobacteraceae</taxon>
        <taxon>Bradyrhizobium</taxon>
    </lineage>
</organism>
<dbReference type="EMBL" id="LFJC01000003">
    <property type="protein sequence ID" value="PIT04984.1"/>
    <property type="molecule type" value="Genomic_DNA"/>
</dbReference>
<name>A0A2M6UK15_9BRAD</name>
<dbReference type="RefSeq" id="WP_100180096.1">
    <property type="nucleotide sequence ID" value="NZ_LFJC01000003.1"/>
</dbReference>
<keyword evidence="4" id="KW-1185">Reference proteome</keyword>
<evidence type="ECO:0000256" key="2">
    <source>
        <dbReference type="SAM" id="SignalP"/>
    </source>
</evidence>
<dbReference type="PROSITE" id="PS51257">
    <property type="entry name" value="PROKAR_LIPOPROTEIN"/>
    <property type="match status" value="1"/>
</dbReference>
<gene>
    <name evidence="3" type="ORF">TSA1_32775</name>
</gene>
<protein>
    <submittedName>
        <fullName evidence="3">Uncharacterized protein</fullName>
    </submittedName>
</protein>
<feature type="chain" id="PRO_5014636955" evidence="2">
    <location>
        <begin position="22"/>
        <end position="378"/>
    </location>
</feature>
<accession>A0A2M6UK15</accession>
<keyword evidence="1" id="KW-0472">Membrane</keyword>
<reference evidence="3 4" key="1">
    <citation type="submission" date="2015-06" db="EMBL/GenBank/DDBJ databases">
        <title>Comparative genome analysis of nirS-carrying Bradyrhizobium sp. strains.</title>
        <authorList>
            <person name="Ishii S."/>
            <person name="Jang J."/>
            <person name="Nishizawa T."/>
            <person name="Senoo K."/>
        </authorList>
    </citation>
    <scope>NUCLEOTIDE SEQUENCE [LARGE SCALE GENOMIC DNA]</scope>
    <source>
        <strain evidence="3 4">TSA1</strain>
    </source>
</reference>
<evidence type="ECO:0000313" key="3">
    <source>
        <dbReference type="EMBL" id="PIT04984.1"/>
    </source>
</evidence>
<evidence type="ECO:0000313" key="4">
    <source>
        <dbReference type="Proteomes" id="UP000228930"/>
    </source>
</evidence>